<evidence type="ECO:0000256" key="8">
    <source>
        <dbReference type="ARBA" id="ARBA00022801"/>
    </source>
</evidence>
<dbReference type="Gene3D" id="2.20.28.10">
    <property type="match status" value="1"/>
</dbReference>
<dbReference type="EC" id="3.6.4.12" evidence="4"/>
<keyword evidence="7 16" id="KW-0547">Nucleotide-binding</keyword>
<name>A0A4C1VMK5_EUMVA</name>
<keyword evidence="19" id="KW-1185">Reference proteome</keyword>
<dbReference type="GO" id="GO:0005694">
    <property type="term" value="C:chromosome"/>
    <property type="evidence" value="ECO:0007669"/>
    <property type="project" value="UniProtKB-SubCell"/>
</dbReference>
<reference evidence="18 19" key="1">
    <citation type="journal article" date="2019" name="Commun. Biol.">
        <title>The bagworm genome reveals a unique fibroin gene that provides high tensile strength.</title>
        <authorList>
            <person name="Kono N."/>
            <person name="Nakamura H."/>
            <person name="Ohtoshi R."/>
            <person name="Tomita M."/>
            <person name="Numata K."/>
            <person name="Arakawa K."/>
        </authorList>
    </citation>
    <scope>NUCLEOTIDE SEQUENCE [LARGE SCALE GENOMIC DNA]</scope>
</reference>
<dbReference type="GO" id="GO:0006270">
    <property type="term" value="P:DNA replication initiation"/>
    <property type="evidence" value="ECO:0007669"/>
    <property type="project" value="InterPro"/>
</dbReference>
<evidence type="ECO:0000256" key="3">
    <source>
        <dbReference type="ARBA" id="ARBA00008010"/>
    </source>
</evidence>
<keyword evidence="9" id="KW-0347">Helicase</keyword>
<dbReference type="GO" id="GO:0006271">
    <property type="term" value="P:DNA strand elongation involved in DNA replication"/>
    <property type="evidence" value="ECO:0007669"/>
    <property type="project" value="TreeGrafter"/>
</dbReference>
<organism evidence="18 19">
    <name type="scientific">Eumeta variegata</name>
    <name type="common">Bagworm moth</name>
    <name type="synonym">Eumeta japonica</name>
    <dbReference type="NCBI Taxonomy" id="151549"/>
    <lineage>
        <taxon>Eukaryota</taxon>
        <taxon>Metazoa</taxon>
        <taxon>Ecdysozoa</taxon>
        <taxon>Arthropoda</taxon>
        <taxon>Hexapoda</taxon>
        <taxon>Insecta</taxon>
        <taxon>Pterygota</taxon>
        <taxon>Neoptera</taxon>
        <taxon>Endopterygota</taxon>
        <taxon>Lepidoptera</taxon>
        <taxon>Glossata</taxon>
        <taxon>Ditrysia</taxon>
        <taxon>Tineoidea</taxon>
        <taxon>Psychidae</taxon>
        <taxon>Oiketicinae</taxon>
        <taxon>Eumeta</taxon>
    </lineage>
</organism>
<proteinExistence type="inferred from homology"/>
<dbReference type="AlphaFoldDB" id="A0A4C1VMK5"/>
<dbReference type="CDD" id="cd17758">
    <property type="entry name" value="MCM7"/>
    <property type="match status" value="1"/>
</dbReference>
<dbReference type="OrthoDB" id="3207464at2759"/>
<evidence type="ECO:0000256" key="10">
    <source>
        <dbReference type="ARBA" id="ARBA00022840"/>
    </source>
</evidence>
<evidence type="ECO:0000256" key="13">
    <source>
        <dbReference type="ARBA" id="ARBA00023242"/>
    </source>
</evidence>
<dbReference type="PROSITE" id="PS00847">
    <property type="entry name" value="MCM_1"/>
    <property type="match status" value="1"/>
</dbReference>
<dbReference type="Gene3D" id="2.40.50.140">
    <property type="entry name" value="Nucleic acid-binding proteins"/>
    <property type="match status" value="1"/>
</dbReference>
<keyword evidence="12 16" id="KW-0238">DNA-binding</keyword>
<dbReference type="InterPro" id="IPR033762">
    <property type="entry name" value="MCM_OB"/>
</dbReference>
<keyword evidence="8" id="KW-0378">Hydrolase</keyword>
<evidence type="ECO:0000256" key="16">
    <source>
        <dbReference type="RuleBase" id="RU004070"/>
    </source>
</evidence>
<dbReference type="Pfam" id="PF14551">
    <property type="entry name" value="MCM_N"/>
    <property type="match status" value="1"/>
</dbReference>
<dbReference type="GO" id="GO:0000727">
    <property type="term" value="P:double-strand break repair via break-induced replication"/>
    <property type="evidence" value="ECO:0007669"/>
    <property type="project" value="TreeGrafter"/>
</dbReference>
<dbReference type="EMBL" id="BGZK01000368">
    <property type="protein sequence ID" value="GBP39587.1"/>
    <property type="molecule type" value="Genomic_DNA"/>
</dbReference>
<accession>A0A4C1VMK5</accession>
<dbReference type="PRINTS" id="PR01657">
    <property type="entry name" value="MCMFAMILY"/>
</dbReference>
<dbReference type="InterPro" id="IPR001208">
    <property type="entry name" value="MCM_dom"/>
</dbReference>
<dbReference type="Pfam" id="PF17207">
    <property type="entry name" value="MCM_OB"/>
    <property type="match status" value="1"/>
</dbReference>
<dbReference type="PANTHER" id="PTHR11630">
    <property type="entry name" value="DNA REPLICATION LICENSING FACTOR MCM FAMILY MEMBER"/>
    <property type="match status" value="1"/>
</dbReference>
<dbReference type="GO" id="GO:0042555">
    <property type="term" value="C:MCM complex"/>
    <property type="evidence" value="ECO:0007669"/>
    <property type="project" value="InterPro"/>
</dbReference>
<keyword evidence="14" id="KW-0131">Cell cycle</keyword>
<evidence type="ECO:0000256" key="7">
    <source>
        <dbReference type="ARBA" id="ARBA00022741"/>
    </source>
</evidence>
<comment type="similarity">
    <text evidence="3 16">Belongs to the MCM family.</text>
</comment>
<dbReference type="SMART" id="SM00350">
    <property type="entry name" value="MCM"/>
    <property type="match status" value="1"/>
</dbReference>
<evidence type="ECO:0000256" key="4">
    <source>
        <dbReference type="ARBA" id="ARBA00012551"/>
    </source>
</evidence>
<evidence type="ECO:0000256" key="5">
    <source>
        <dbReference type="ARBA" id="ARBA00022454"/>
    </source>
</evidence>
<dbReference type="FunFam" id="3.30.1640.10:FF:000007">
    <property type="entry name" value="DNA replication licensing factor MCM7"/>
    <property type="match status" value="1"/>
</dbReference>
<dbReference type="SUPFAM" id="SSF50249">
    <property type="entry name" value="Nucleic acid-binding proteins"/>
    <property type="match status" value="1"/>
</dbReference>
<gene>
    <name evidence="18" type="primary">Mcm7</name>
    <name evidence="18" type="ORF">EVAR_26669_1</name>
</gene>
<dbReference type="PROSITE" id="PS50051">
    <property type="entry name" value="MCM_2"/>
    <property type="match status" value="1"/>
</dbReference>
<feature type="domain" description="MCM C-terminal AAA(+) ATPase" evidence="17">
    <location>
        <begin position="357"/>
        <end position="552"/>
    </location>
</feature>
<dbReference type="SMART" id="SM00382">
    <property type="entry name" value="AAA"/>
    <property type="match status" value="1"/>
</dbReference>
<dbReference type="InterPro" id="IPR027925">
    <property type="entry name" value="MCM_N"/>
</dbReference>
<evidence type="ECO:0000256" key="2">
    <source>
        <dbReference type="ARBA" id="ARBA00004286"/>
    </source>
</evidence>
<protein>
    <recommendedName>
        <fullName evidence="4">DNA helicase</fullName>
        <ecNumber evidence="4">3.6.4.12</ecNumber>
    </recommendedName>
</protein>
<dbReference type="GO" id="GO:0005634">
    <property type="term" value="C:nucleus"/>
    <property type="evidence" value="ECO:0007669"/>
    <property type="project" value="UniProtKB-SubCell"/>
</dbReference>
<dbReference type="FunFam" id="3.40.50.300:FF:000288">
    <property type="entry name" value="DNA replication licensing factor MCM7"/>
    <property type="match status" value="1"/>
</dbReference>
<keyword evidence="11" id="KW-0832">Ubl conjugation</keyword>
<dbReference type="Gene3D" id="3.30.1640.10">
    <property type="entry name" value="mini-chromosome maintenance (MCM) complex, chain A, domain 1"/>
    <property type="match status" value="1"/>
</dbReference>
<dbReference type="Pfam" id="PF00493">
    <property type="entry name" value="MCM"/>
    <property type="match status" value="1"/>
</dbReference>
<dbReference type="InterPro" id="IPR041562">
    <property type="entry name" value="MCM_lid"/>
</dbReference>
<dbReference type="InterPro" id="IPR003593">
    <property type="entry name" value="AAA+_ATPase"/>
</dbReference>
<evidence type="ECO:0000256" key="6">
    <source>
        <dbReference type="ARBA" id="ARBA00022705"/>
    </source>
</evidence>
<evidence type="ECO:0000256" key="9">
    <source>
        <dbReference type="ARBA" id="ARBA00022806"/>
    </source>
</evidence>
<dbReference type="InterPro" id="IPR027417">
    <property type="entry name" value="P-loop_NTPase"/>
</dbReference>
<dbReference type="InterPro" id="IPR008050">
    <property type="entry name" value="MCM7"/>
</dbReference>
<comment type="subcellular location">
    <subcellularLocation>
        <location evidence="2">Chromosome</location>
    </subcellularLocation>
    <subcellularLocation>
        <location evidence="1">Nucleus</location>
    </subcellularLocation>
</comment>
<dbReference type="GO" id="GO:0016887">
    <property type="term" value="F:ATP hydrolysis activity"/>
    <property type="evidence" value="ECO:0007669"/>
    <property type="project" value="RHEA"/>
</dbReference>
<sequence>MAMRDYASDKEVFKTFLVEFCQKGDEGTKLFKYAEQLTRVAHREQIAFIVELDDLHEYNEELANAVIQNTRRYTNMVSDVVYEMLPDYKHKEITAKDALDVYIEHRILLEARNHRIPGEMRDPRNRYPPELIRRLLCDPLPNQEDWVWALATNFLCYISSEVYFMDLSTSKSVPIRKVKAEHIGKLVTVRGIVTRCTEVKPLLTVATYSCAACGAETYQPVRGLQFTPPPACSADECRLNKAAGQLHLQTRGSRFQKFQELKIQEHSDQVPVGRIPRQLSVYCRGETTRRAQPGDHVAITGVFLPLLNTGFKQLLQGLLSDAYLEAHMVSCLNQNDEGEMAEALTEEELSELSEEDLYSRMARSLAPEIYGHEDVKKALLLLLVGGLDRRPNGMKIRGNINICLMGDPGVAKSQLLNYIHRLAPRGQYTTGRGSSGVGLTAAVMKDPFTGEMMLEGGALVLADQGVCCIDEFDKMADADRTAIHEVMEQQTISIAKAGIMTCLNARVSILAAANPAYGRYNPKRSIEHNIQLPAALLSRFDLLWLIQDKPNRQIIGFDPNREEQFYQEKDLELAKHIAYVHRCSAQPQPEGAARALPMRLIRRYVALTKRKQPSVPTELSQYIVSSYVELRREARNARDTTFTSARNLLAILRLSTALARLRLSDMVEKEDVAEAIRLVDMSKQSLQPSEDMNIQRELSVSIPTSAYRFPICEVGLQIRHSMKVVYSFWLFLEVAYS</sequence>
<dbReference type="PANTHER" id="PTHR11630:SF26">
    <property type="entry name" value="DNA REPLICATION LICENSING FACTOR MCM7"/>
    <property type="match status" value="1"/>
</dbReference>
<dbReference type="Proteomes" id="UP000299102">
    <property type="component" value="Unassembled WGS sequence"/>
</dbReference>
<dbReference type="FunFam" id="2.20.28.10:FF:000004">
    <property type="entry name" value="DNA replication licensing factor MCM7"/>
    <property type="match status" value="1"/>
</dbReference>
<comment type="catalytic activity">
    <reaction evidence="15">
        <text>ATP + H2O = ADP + phosphate + H(+)</text>
        <dbReference type="Rhea" id="RHEA:13065"/>
        <dbReference type="ChEBI" id="CHEBI:15377"/>
        <dbReference type="ChEBI" id="CHEBI:15378"/>
        <dbReference type="ChEBI" id="CHEBI:30616"/>
        <dbReference type="ChEBI" id="CHEBI:43474"/>
        <dbReference type="ChEBI" id="CHEBI:456216"/>
        <dbReference type="EC" id="3.6.4.12"/>
    </reaction>
    <physiologicalReaction direction="left-to-right" evidence="15">
        <dbReference type="Rhea" id="RHEA:13066"/>
    </physiologicalReaction>
</comment>
<evidence type="ECO:0000256" key="1">
    <source>
        <dbReference type="ARBA" id="ARBA00004123"/>
    </source>
</evidence>
<dbReference type="GO" id="GO:0005524">
    <property type="term" value="F:ATP binding"/>
    <property type="evidence" value="ECO:0007669"/>
    <property type="project" value="UniProtKB-KW"/>
</dbReference>
<dbReference type="InterPro" id="IPR031327">
    <property type="entry name" value="MCM"/>
</dbReference>
<dbReference type="InterPro" id="IPR012340">
    <property type="entry name" value="NA-bd_OB-fold"/>
</dbReference>
<comment type="caution">
    <text evidence="18">The sequence shown here is derived from an EMBL/GenBank/DDBJ whole genome shotgun (WGS) entry which is preliminary data.</text>
</comment>
<dbReference type="GO" id="GO:0017116">
    <property type="term" value="F:single-stranded DNA helicase activity"/>
    <property type="evidence" value="ECO:0007669"/>
    <property type="project" value="TreeGrafter"/>
</dbReference>
<keyword evidence="13" id="KW-0539">Nucleus</keyword>
<evidence type="ECO:0000259" key="17">
    <source>
        <dbReference type="PROSITE" id="PS50051"/>
    </source>
</evidence>
<evidence type="ECO:0000313" key="18">
    <source>
        <dbReference type="EMBL" id="GBP39587.1"/>
    </source>
</evidence>
<evidence type="ECO:0000313" key="19">
    <source>
        <dbReference type="Proteomes" id="UP000299102"/>
    </source>
</evidence>
<evidence type="ECO:0000256" key="12">
    <source>
        <dbReference type="ARBA" id="ARBA00023125"/>
    </source>
</evidence>
<evidence type="ECO:0000256" key="11">
    <source>
        <dbReference type="ARBA" id="ARBA00022843"/>
    </source>
</evidence>
<dbReference type="STRING" id="151549.A0A4C1VMK5"/>
<keyword evidence="10 16" id="KW-0067">ATP-binding</keyword>
<keyword evidence="6" id="KW-0235">DNA replication</keyword>
<dbReference type="Pfam" id="PF17855">
    <property type="entry name" value="MCM_lid"/>
    <property type="match status" value="1"/>
</dbReference>
<dbReference type="GO" id="GO:0003697">
    <property type="term" value="F:single-stranded DNA binding"/>
    <property type="evidence" value="ECO:0007669"/>
    <property type="project" value="TreeGrafter"/>
</dbReference>
<evidence type="ECO:0000256" key="14">
    <source>
        <dbReference type="ARBA" id="ARBA00023306"/>
    </source>
</evidence>
<dbReference type="InterPro" id="IPR018525">
    <property type="entry name" value="MCM_CS"/>
</dbReference>
<keyword evidence="5" id="KW-0158">Chromosome</keyword>
<dbReference type="SUPFAM" id="SSF52540">
    <property type="entry name" value="P-loop containing nucleoside triphosphate hydrolases"/>
    <property type="match status" value="1"/>
</dbReference>
<evidence type="ECO:0000256" key="15">
    <source>
        <dbReference type="ARBA" id="ARBA00048432"/>
    </source>
</evidence>
<dbReference type="Gene3D" id="3.40.50.300">
    <property type="entry name" value="P-loop containing nucleotide triphosphate hydrolases"/>
    <property type="match status" value="1"/>
</dbReference>